<evidence type="ECO:0000313" key="2">
    <source>
        <dbReference type="Proteomes" id="UP000725649"/>
    </source>
</evidence>
<name>A0A928DSF3_9BACT</name>
<sequence length="142" mass="16241">MNKKYVRSFGEQPNNAPVAAIKRPASWCEACGKHFVAARPVFLEYMGQNYEVCQRNVCLRCGHIPVWRNADDAFPAFWTRRSNGSISVHKRDFFLPRSLYETEEGKADVGLKVRIISALIILAQKEPTNTIFSYSLVEKMIK</sequence>
<protein>
    <submittedName>
        <fullName evidence="1">Uncharacterized protein</fullName>
    </submittedName>
</protein>
<accession>A0A928DSF3</accession>
<evidence type="ECO:0000313" key="1">
    <source>
        <dbReference type="EMBL" id="MBE6421354.1"/>
    </source>
</evidence>
<dbReference type="EMBL" id="SUVG01000004">
    <property type="protein sequence ID" value="MBE6421354.1"/>
    <property type="molecule type" value="Genomic_DNA"/>
</dbReference>
<organism evidence="1 2">
    <name type="scientific">Candidatus Avelusimicrobium gallicola</name>
    <dbReference type="NCBI Taxonomy" id="2562704"/>
    <lineage>
        <taxon>Bacteria</taxon>
        <taxon>Pseudomonadati</taxon>
        <taxon>Elusimicrobiota</taxon>
        <taxon>Elusimicrobia</taxon>
        <taxon>Elusimicrobiales</taxon>
        <taxon>Elusimicrobiaceae</taxon>
        <taxon>Candidatus Avelusimicrobium</taxon>
    </lineage>
</organism>
<reference evidence="1" key="1">
    <citation type="submission" date="2019-04" db="EMBL/GenBank/DDBJ databases">
        <title>Evolution of Biomass-Degrading Anaerobic Consortia Revealed by Metagenomics.</title>
        <authorList>
            <person name="Peng X."/>
        </authorList>
    </citation>
    <scope>NUCLEOTIDE SEQUENCE</scope>
    <source>
        <strain evidence="1">SIG66</strain>
    </source>
</reference>
<comment type="caution">
    <text evidence="1">The sequence shown here is derived from an EMBL/GenBank/DDBJ whole genome shotgun (WGS) entry which is preliminary data.</text>
</comment>
<dbReference type="Proteomes" id="UP000725649">
    <property type="component" value="Unassembled WGS sequence"/>
</dbReference>
<dbReference type="AlphaFoldDB" id="A0A928DSF3"/>
<gene>
    <name evidence="1" type="ORF">E7027_04395</name>
</gene>
<proteinExistence type="predicted"/>